<organism evidence="1 2">
    <name type="scientific">Aristolochia fimbriata</name>
    <name type="common">White veined hardy Dutchman's pipe vine</name>
    <dbReference type="NCBI Taxonomy" id="158543"/>
    <lineage>
        <taxon>Eukaryota</taxon>
        <taxon>Viridiplantae</taxon>
        <taxon>Streptophyta</taxon>
        <taxon>Embryophyta</taxon>
        <taxon>Tracheophyta</taxon>
        <taxon>Spermatophyta</taxon>
        <taxon>Magnoliopsida</taxon>
        <taxon>Magnoliidae</taxon>
        <taxon>Piperales</taxon>
        <taxon>Aristolochiaceae</taxon>
        <taxon>Aristolochia</taxon>
    </lineage>
</organism>
<reference evidence="1 2" key="1">
    <citation type="submission" date="2021-07" db="EMBL/GenBank/DDBJ databases">
        <title>The Aristolochia fimbriata genome: insights into angiosperm evolution, floral development and chemical biosynthesis.</title>
        <authorList>
            <person name="Jiao Y."/>
        </authorList>
    </citation>
    <scope>NUCLEOTIDE SEQUENCE [LARGE SCALE GENOMIC DNA]</scope>
    <source>
        <strain evidence="1">IBCAS-2021</strain>
        <tissue evidence="1">Leaf</tissue>
    </source>
</reference>
<protein>
    <submittedName>
        <fullName evidence="1">Uncharacterized protein</fullName>
    </submittedName>
</protein>
<evidence type="ECO:0000313" key="2">
    <source>
        <dbReference type="Proteomes" id="UP000825729"/>
    </source>
</evidence>
<dbReference type="Proteomes" id="UP000825729">
    <property type="component" value="Unassembled WGS sequence"/>
</dbReference>
<proteinExistence type="predicted"/>
<accession>A0AAV7DUB1</accession>
<name>A0AAV7DUB1_ARIFI</name>
<keyword evidence="2" id="KW-1185">Reference proteome</keyword>
<comment type="caution">
    <text evidence="1">The sequence shown here is derived from an EMBL/GenBank/DDBJ whole genome shotgun (WGS) entry which is preliminary data.</text>
</comment>
<sequence length="135" mass="14797">MSGEVTVRCDVGPDYGGDARQDAVSPPPGFGVLEWVLKIVHWGSSFSSRRSGGGFWFREIDGDVATEEKLVCHVGERGLSWRREPTGTDLEEGLGRTLGSREKSDLLGSSSFIVRALGVRNFRSCEFTAFSEVPR</sequence>
<dbReference type="EMBL" id="JAINDJ010000008">
    <property type="protein sequence ID" value="KAG9439121.1"/>
    <property type="molecule type" value="Genomic_DNA"/>
</dbReference>
<gene>
    <name evidence="1" type="ORF">H6P81_019286</name>
</gene>
<evidence type="ECO:0000313" key="1">
    <source>
        <dbReference type="EMBL" id="KAG9439121.1"/>
    </source>
</evidence>
<dbReference type="AlphaFoldDB" id="A0AAV7DUB1"/>